<comment type="caution">
    <text evidence="2">The sequence shown here is derived from an EMBL/GenBank/DDBJ whole genome shotgun (WGS) entry which is preliminary data.</text>
</comment>
<dbReference type="SUPFAM" id="SSF47336">
    <property type="entry name" value="ACP-like"/>
    <property type="match status" value="1"/>
</dbReference>
<accession>A0A2N8PJG1</accession>
<reference evidence="3" key="1">
    <citation type="submission" date="2015-09" db="EMBL/GenBank/DDBJ databases">
        <authorList>
            <person name="Graham D.E."/>
            <person name="Mahan K.M."/>
            <person name="Klingeman D.M."/>
            <person name="Fida T."/>
            <person name="Giannone R.J."/>
            <person name="Hettich R.L."/>
            <person name="Parry R.J."/>
            <person name="Spain J.C."/>
        </authorList>
    </citation>
    <scope>NUCLEOTIDE SEQUENCE [LARGE SCALE GENOMIC DNA]</scope>
    <source>
        <strain evidence="3">JCM 4701</strain>
    </source>
</reference>
<gene>
    <name evidence="2" type="ORF">AOB60_10410</name>
</gene>
<sequence>MINVRERLLEVLGAKFRIPADHVNDEATLKELDMDSLALVEFTLTVEEEYGATLDEDEVATLNVGQILARITEQVGEGAQ</sequence>
<dbReference type="EMBL" id="LJSN01000002">
    <property type="protein sequence ID" value="PNE41120.1"/>
    <property type="molecule type" value="Genomic_DNA"/>
</dbReference>
<evidence type="ECO:0000313" key="3">
    <source>
        <dbReference type="Proteomes" id="UP000236047"/>
    </source>
</evidence>
<protein>
    <recommendedName>
        <fullName evidence="1">Carrier domain-containing protein</fullName>
    </recommendedName>
</protein>
<dbReference type="Pfam" id="PF00550">
    <property type="entry name" value="PP-binding"/>
    <property type="match status" value="1"/>
</dbReference>
<dbReference type="Proteomes" id="UP000236047">
    <property type="component" value="Unassembled WGS sequence"/>
</dbReference>
<organism evidence="2 3">
    <name type="scientific">Streptomyces noursei</name>
    <name type="common">Streptomyces albulus</name>
    <dbReference type="NCBI Taxonomy" id="1971"/>
    <lineage>
        <taxon>Bacteria</taxon>
        <taxon>Bacillati</taxon>
        <taxon>Actinomycetota</taxon>
        <taxon>Actinomycetes</taxon>
        <taxon>Kitasatosporales</taxon>
        <taxon>Streptomycetaceae</taxon>
        <taxon>Streptomyces</taxon>
    </lineage>
</organism>
<name>A0A2N8PJG1_STRNR</name>
<evidence type="ECO:0000259" key="1">
    <source>
        <dbReference type="PROSITE" id="PS50075"/>
    </source>
</evidence>
<dbReference type="AlphaFoldDB" id="A0A2N8PJG1"/>
<dbReference type="RefSeq" id="WP_180990119.1">
    <property type="nucleotide sequence ID" value="NZ_LJSN01000002.1"/>
</dbReference>
<keyword evidence="3" id="KW-1185">Reference proteome</keyword>
<dbReference type="InterPro" id="IPR009081">
    <property type="entry name" value="PP-bd_ACP"/>
</dbReference>
<proteinExistence type="predicted"/>
<dbReference type="PROSITE" id="PS50075">
    <property type="entry name" value="CARRIER"/>
    <property type="match status" value="1"/>
</dbReference>
<dbReference type="Gene3D" id="1.10.1200.10">
    <property type="entry name" value="ACP-like"/>
    <property type="match status" value="1"/>
</dbReference>
<feature type="domain" description="Carrier" evidence="1">
    <location>
        <begin position="1"/>
        <end position="79"/>
    </location>
</feature>
<dbReference type="InterPro" id="IPR036736">
    <property type="entry name" value="ACP-like_sf"/>
</dbReference>
<evidence type="ECO:0000313" key="2">
    <source>
        <dbReference type="EMBL" id="PNE41120.1"/>
    </source>
</evidence>